<reference evidence="5 6" key="1">
    <citation type="submission" date="2013-11" db="EMBL/GenBank/DDBJ databases">
        <title>Complete genome sequence of Clostridum sp. M2/40.</title>
        <authorList>
            <person name="Wibberg D."/>
            <person name="Puehler A."/>
            <person name="Schlueter A."/>
        </authorList>
    </citation>
    <scope>NUCLEOTIDE SEQUENCE [LARGE SCALE GENOMIC DNA]</scope>
    <source>
        <strain evidence="6">M2/40</strain>
    </source>
</reference>
<evidence type="ECO:0000259" key="2">
    <source>
        <dbReference type="Pfam" id="PF25791"/>
    </source>
</evidence>
<dbReference type="STRING" id="1216932.CM240_1275"/>
<dbReference type="Pfam" id="PF25792">
    <property type="entry name" value="BREX_BrxC_helical"/>
    <property type="match status" value="1"/>
</dbReference>
<dbReference type="Pfam" id="PF25796">
    <property type="entry name" value="BREX_BrxC_4th"/>
    <property type="match status" value="1"/>
</dbReference>
<feature type="domain" description="Probable ATP-binding protein BrxC alpha-helical" evidence="3">
    <location>
        <begin position="869"/>
        <end position="989"/>
    </location>
</feature>
<dbReference type="OrthoDB" id="3201900at2"/>
<dbReference type="InterPro" id="IPR047679">
    <property type="entry name" value="BREX_BrxC"/>
</dbReference>
<feature type="domain" description="Probable ATP-binding protein BrxC winged helix-turn-helix" evidence="2">
    <location>
        <begin position="736"/>
        <end position="861"/>
    </location>
</feature>
<evidence type="ECO:0000313" key="6">
    <source>
        <dbReference type="Proteomes" id="UP000019426"/>
    </source>
</evidence>
<keyword evidence="6" id="KW-1185">Reference proteome</keyword>
<evidence type="ECO:0000313" key="5">
    <source>
        <dbReference type="EMBL" id="CDM68439.1"/>
    </source>
</evidence>
<dbReference type="InterPro" id="IPR058037">
    <property type="entry name" value="BREX_BrxC_helical"/>
</dbReference>
<dbReference type="NCBIfam" id="NF033441">
    <property type="entry name" value="BREX_BrxC"/>
    <property type="match status" value="1"/>
</dbReference>
<dbReference type="EMBL" id="HG917868">
    <property type="protein sequence ID" value="CDM68439.1"/>
    <property type="molecule type" value="Genomic_DNA"/>
</dbReference>
<sequence>MKLSDMFVKDINREISGVIKVDEHDGERLYQELDEYVVTKEVAKHLSKFYDTYAKSIGGNTHKVGVWISGFFGSGKSHFLKMLSHLLENENVEGKDVIEFFKDKIEDPILYAEMERASKVKTECILFNVDSKNPINNKGREDAILRIFIKVFNEHRGLCAEIPGVAYMEKHLIKDGVYDDFKKAFKEVKGKEWLDRRRNFRIDKDYVAMAISKVLNVSIENAKDYVDNDIDKYETDIEKFALEINDYIKSKGDDFHLIFLADEVGQYIGDNSSLMLNLQTIEEQLSTKCNGKAWVMVTSQESIDEVAKVKGNDFSKITGRFDTRLSLSSIDVDEVIKKRILEKNDDSKLILKSLYDEKRVVLNNLISFENARKDLLGYRDSNEFIEVYPFIPYQFKILQNVFEQVRKHGNSGKHLSEGERSMLSAFKESVVKYEEQSEGFLIPMYTFYETIEEFLNPSITRVIDRASDDVELRDEPINLQILKLLFMIKYLSDEMPANLNNIATLMVNNIDEDMEELKEKIKASLRKLQSEHLIQKNGDVYTFLTDDEQEVNKAIESIEIDDIKISKWISDDIFQRIYDSSKYKMKGTNSLFGFTKKVDDYVASNKAHNIGLEVLTPVGDDYYKSDMELLSNSYKKIIIKFGGNDEYKDEIKKVLQIKSYKDKNNINALPENKQAILILKSGEIKIRSERAKNLIDRALIDASFYINGEKVEVKGNNAKDKISNAFSILIGNVFNKLNYIKKSISTEEEIVALVSNNVEQLGLDEIEGYNNQQAENEIFDFICLQEENFEQIRMKLLINRYMDIPYGWNLLDIAGVVAKLIKDEKINARLSGNDLSIEEPLKLVDSLTKLSEVDRVIINKKIRVDKSLLRKVKGVCSDVWGSLNLPDDEDSMAKKIREESLKLIDECRSYILKYQGKKYPGKSLFEKGIEIFNKVLEHKDNLSFFTELTEKGDELYDWSGDVELPKDFFNSNKIEMFDREVEILEKCEESIYYLDELTKEKFETLKEILHDPMPYDKIRSTLTIAKEIENELNDIVKNKISNAIEKVNKDYDYVKLRVNQNGVSDSTKLVVEKYYTELIKNISDYKDITKIDAAITRSNNKREEIDRVVDREIKAYHELIDIKPKDVEHKTNKQEVSKKKIEKVEIAKMISIKTLKTENDVEVYIRELKNKLDTLIREGKEIEID</sequence>
<evidence type="ECO:0000256" key="1">
    <source>
        <dbReference type="SAM" id="Coils"/>
    </source>
</evidence>
<evidence type="ECO:0000259" key="3">
    <source>
        <dbReference type="Pfam" id="PF25792"/>
    </source>
</evidence>
<dbReference type="InterPro" id="IPR058036">
    <property type="entry name" value="BREX_BrxC_4th"/>
</dbReference>
<dbReference type="SUPFAM" id="SSF52540">
    <property type="entry name" value="P-loop containing nucleoside triphosphate hydrolases"/>
    <property type="match status" value="1"/>
</dbReference>
<dbReference type="Pfam" id="PF25791">
    <property type="entry name" value="WHD_BREX_BrxC"/>
    <property type="match status" value="1"/>
</dbReference>
<dbReference type="InterPro" id="IPR058038">
    <property type="entry name" value="BREX_BrxC_wHTH"/>
</dbReference>
<accession>W6RXW1</accession>
<dbReference type="HOGENOM" id="CLU_007924_0_0_9"/>
<dbReference type="AlphaFoldDB" id="W6RXW1"/>
<name>W6RXW1_9CLOT</name>
<gene>
    <name evidence="5" type="ORF">CM240_1275</name>
</gene>
<proteinExistence type="predicted"/>
<protein>
    <recommendedName>
        <fullName evidence="7">BREX system P-loop protein BrxC</fullName>
    </recommendedName>
</protein>
<organism evidence="5 6">
    <name type="scientific">Clostridium bornimense</name>
    <dbReference type="NCBI Taxonomy" id="1216932"/>
    <lineage>
        <taxon>Bacteria</taxon>
        <taxon>Bacillati</taxon>
        <taxon>Bacillota</taxon>
        <taxon>Clostridia</taxon>
        <taxon>Eubacteriales</taxon>
        <taxon>Clostridiaceae</taxon>
        <taxon>Clostridium</taxon>
    </lineage>
</organism>
<feature type="domain" description="Probable ATP-binding protein BrxC 4th six-stranded beta-sheet" evidence="4">
    <location>
        <begin position="559"/>
        <end position="729"/>
    </location>
</feature>
<evidence type="ECO:0000259" key="4">
    <source>
        <dbReference type="Pfam" id="PF25796"/>
    </source>
</evidence>
<evidence type="ECO:0008006" key="7">
    <source>
        <dbReference type="Google" id="ProtNLM"/>
    </source>
</evidence>
<dbReference type="KEGG" id="clt:CM240_1275"/>
<dbReference type="Proteomes" id="UP000019426">
    <property type="component" value="Chromosome M2/40_rep1"/>
</dbReference>
<dbReference type="InterPro" id="IPR027417">
    <property type="entry name" value="P-loop_NTPase"/>
</dbReference>
<feature type="coiled-coil region" evidence="1">
    <location>
        <begin position="500"/>
        <end position="531"/>
    </location>
</feature>
<keyword evidence="1" id="KW-0175">Coiled coil</keyword>
<dbReference type="PATRIC" id="fig|1216932.3.peg.1269"/>
<dbReference type="eggNOG" id="COG1293">
    <property type="taxonomic scope" value="Bacteria"/>
</dbReference>
<dbReference type="RefSeq" id="WP_044037496.1">
    <property type="nucleotide sequence ID" value="NZ_HG917868.1"/>
</dbReference>